<dbReference type="AlphaFoldDB" id="A0A1Y1RPZ2"/>
<dbReference type="InterPro" id="IPR005135">
    <property type="entry name" value="Endo/exonuclease/phosphatase"/>
</dbReference>
<name>A0A1Y1RPZ2_9MICC</name>
<dbReference type="InterPro" id="IPR036691">
    <property type="entry name" value="Endo/exonu/phosph_ase_sf"/>
</dbReference>
<gene>
    <name evidence="4" type="ORF">A7979_11360</name>
</gene>
<sequence>MICRSPQSLARVTASLAVAVMTTASFSLIEPATAADITPISAIQGTESASPLVDQTVTTRGVVTAVYAEGGLRGYYIQTEGTGGENRTPGASDGIFVYSPATVGSVSIGQFIEITGKVSEHFNQTQLTVSSLSDLTVLAEPFDPVSALEGQIPETAEGRETLEGMLLQPLTEMTVTDNYNTNRYGEVGLVNGTQPLRTATDVVAPGPDALAYEAENAAKALLLDDGATVDYSRAGIGVPLPYLSTASPVRVGAAVTFKNPVVLGYSFDAWRLQPTLPVTGSTDPAALPASFADTRTAAPAVAGEQSISSFNVLNYFSTVGDTVAGCTFFTDREKNPITVSGGCAVRGAATLASFERQQSKIVAAINKIDTSVLSLEEIENTLATGQGDRDIALNTLVEELNRSAGYQKWAAVESPGTLPESEDVIRTAFIYQPAEVKPVGESVILDDSAFDNARQPLAQAFAPTDSTAARGDEVFVAVVNHFKSKGSGSGDDADQGDGQGASNASRVAQATALVTFANQQAQAHGTENVLLLGDFNSYTKEEPLRVLTEAGYTNLGEKYDAGNTYLFGGRVGSLDHIFASPALTEKVESAQVWNINSVESIALEYSRYNYNVTDFFETNEFRSSDHDPLLVGMSLAAESPSSSTDFYGDGF</sequence>
<feature type="region of interest" description="Disordered" evidence="1">
    <location>
        <begin position="485"/>
        <end position="504"/>
    </location>
</feature>
<dbReference type="PANTHER" id="PTHR42834">
    <property type="entry name" value="ENDONUCLEASE/EXONUCLEASE/PHOSPHATASE FAMILY PROTEIN (AFU_ORTHOLOGUE AFUA_3G09210)"/>
    <property type="match status" value="1"/>
</dbReference>
<dbReference type="EMBL" id="LXWF01000016">
    <property type="protein sequence ID" value="ORC20203.1"/>
    <property type="molecule type" value="Genomic_DNA"/>
</dbReference>
<evidence type="ECO:0000256" key="2">
    <source>
        <dbReference type="SAM" id="SignalP"/>
    </source>
</evidence>
<dbReference type="SUPFAM" id="SSF56219">
    <property type="entry name" value="DNase I-like"/>
    <property type="match status" value="1"/>
</dbReference>
<dbReference type="NCBIfam" id="NF033681">
    <property type="entry name" value="ExeM_NucH_DNase"/>
    <property type="match status" value="1"/>
</dbReference>
<dbReference type="CDD" id="cd10283">
    <property type="entry name" value="MnuA_DNase1-like"/>
    <property type="match status" value="1"/>
</dbReference>
<dbReference type="CDD" id="cd04486">
    <property type="entry name" value="YhcR_OBF_like"/>
    <property type="match status" value="1"/>
</dbReference>
<dbReference type="RefSeq" id="WP_083091563.1">
    <property type="nucleotide sequence ID" value="NZ_LXWF01000016.1"/>
</dbReference>
<organism evidence="4 5">
    <name type="scientific">Rothia nasimurium</name>
    <dbReference type="NCBI Taxonomy" id="85336"/>
    <lineage>
        <taxon>Bacteria</taxon>
        <taxon>Bacillati</taxon>
        <taxon>Actinomycetota</taxon>
        <taxon>Actinomycetes</taxon>
        <taxon>Micrococcales</taxon>
        <taxon>Micrococcaceae</taxon>
        <taxon>Rothia</taxon>
    </lineage>
</organism>
<evidence type="ECO:0000256" key="1">
    <source>
        <dbReference type="SAM" id="MobiDB-lite"/>
    </source>
</evidence>
<dbReference type="Gene3D" id="3.60.10.10">
    <property type="entry name" value="Endonuclease/exonuclease/phosphatase"/>
    <property type="match status" value="1"/>
</dbReference>
<dbReference type="InterPro" id="IPR047971">
    <property type="entry name" value="ExeM-like"/>
</dbReference>
<evidence type="ECO:0000313" key="5">
    <source>
        <dbReference type="Proteomes" id="UP000192359"/>
    </source>
</evidence>
<dbReference type="GO" id="GO:0003824">
    <property type="term" value="F:catalytic activity"/>
    <property type="evidence" value="ECO:0007669"/>
    <property type="project" value="InterPro"/>
</dbReference>
<keyword evidence="5" id="KW-1185">Reference proteome</keyword>
<feature type="signal peptide" evidence="2">
    <location>
        <begin position="1"/>
        <end position="34"/>
    </location>
</feature>
<keyword evidence="2" id="KW-0732">Signal</keyword>
<evidence type="ECO:0000313" key="4">
    <source>
        <dbReference type="EMBL" id="ORC20203.1"/>
    </source>
</evidence>
<comment type="caution">
    <text evidence="4">The sequence shown here is derived from an EMBL/GenBank/DDBJ whole genome shotgun (WGS) entry which is preliminary data.</text>
</comment>
<reference evidence="4 5" key="1">
    <citation type="submission" date="2016-05" db="EMBL/GenBank/DDBJ databases">
        <title>Draft genome sequence of a porcine commensal Rothia nasimurium.</title>
        <authorList>
            <person name="Gaiser R.A."/>
            <person name="Van Baarlen P."/>
            <person name="Wells J.M."/>
        </authorList>
    </citation>
    <scope>NUCLEOTIDE SEQUENCE [LARGE SCALE GENOMIC DNA]</scope>
    <source>
        <strain evidence="4 5">PT-32</strain>
    </source>
</reference>
<proteinExistence type="predicted"/>
<feature type="chain" id="PRO_5013231464" description="Endonuclease/exonuclease/phosphatase domain-containing protein" evidence="2">
    <location>
        <begin position="35"/>
        <end position="651"/>
    </location>
</feature>
<dbReference type="PANTHER" id="PTHR42834:SF1">
    <property type="entry name" value="ENDONUCLEASE_EXONUCLEASE_PHOSPHATASE FAMILY PROTEIN (AFU_ORTHOLOGUE AFUA_3G09210)"/>
    <property type="match status" value="1"/>
</dbReference>
<dbReference type="Proteomes" id="UP000192359">
    <property type="component" value="Unassembled WGS sequence"/>
</dbReference>
<accession>A0A1Y1RPZ2</accession>
<evidence type="ECO:0000259" key="3">
    <source>
        <dbReference type="Pfam" id="PF03372"/>
    </source>
</evidence>
<dbReference type="Pfam" id="PF03372">
    <property type="entry name" value="Exo_endo_phos"/>
    <property type="match status" value="1"/>
</dbReference>
<feature type="domain" description="Endonuclease/exonuclease/phosphatase" evidence="3">
    <location>
        <begin position="355"/>
        <end position="626"/>
    </location>
</feature>
<protein>
    <recommendedName>
        <fullName evidence="3">Endonuclease/exonuclease/phosphatase domain-containing protein</fullName>
    </recommendedName>
</protein>